<name>A0A0A9EC55_ARUDO</name>
<accession>A0A0A9EC55</accession>
<protein>
    <submittedName>
        <fullName evidence="1">Uncharacterized protein</fullName>
    </submittedName>
</protein>
<dbReference type="EMBL" id="GBRH01202390">
    <property type="protein sequence ID" value="JAD95505.1"/>
    <property type="molecule type" value="Transcribed_RNA"/>
</dbReference>
<sequence>MKLDEDRAAIHVQLLITLVYTAKESLAELVRGSSSTPQVLGSTLRGSEF</sequence>
<evidence type="ECO:0000313" key="1">
    <source>
        <dbReference type="EMBL" id="JAD95505.1"/>
    </source>
</evidence>
<reference evidence="1" key="2">
    <citation type="journal article" date="2015" name="Data Brief">
        <title>Shoot transcriptome of the giant reed, Arundo donax.</title>
        <authorList>
            <person name="Barrero R.A."/>
            <person name="Guerrero F.D."/>
            <person name="Moolhuijzen P."/>
            <person name="Goolsby J.A."/>
            <person name="Tidwell J."/>
            <person name="Bellgard S.E."/>
            <person name="Bellgard M.I."/>
        </authorList>
    </citation>
    <scope>NUCLEOTIDE SEQUENCE</scope>
    <source>
        <tissue evidence="1">Shoot tissue taken approximately 20 cm above the soil surface</tissue>
    </source>
</reference>
<reference evidence="1" key="1">
    <citation type="submission" date="2014-09" db="EMBL/GenBank/DDBJ databases">
        <authorList>
            <person name="Magalhaes I.L.F."/>
            <person name="Oliveira U."/>
            <person name="Santos F.R."/>
            <person name="Vidigal T.H.D.A."/>
            <person name="Brescovit A.D."/>
            <person name="Santos A.J."/>
        </authorList>
    </citation>
    <scope>NUCLEOTIDE SEQUENCE</scope>
    <source>
        <tissue evidence="1">Shoot tissue taken approximately 20 cm above the soil surface</tissue>
    </source>
</reference>
<dbReference type="AlphaFoldDB" id="A0A0A9EC55"/>
<organism evidence="1">
    <name type="scientific">Arundo donax</name>
    <name type="common">Giant reed</name>
    <name type="synonym">Donax arundinaceus</name>
    <dbReference type="NCBI Taxonomy" id="35708"/>
    <lineage>
        <taxon>Eukaryota</taxon>
        <taxon>Viridiplantae</taxon>
        <taxon>Streptophyta</taxon>
        <taxon>Embryophyta</taxon>
        <taxon>Tracheophyta</taxon>
        <taxon>Spermatophyta</taxon>
        <taxon>Magnoliopsida</taxon>
        <taxon>Liliopsida</taxon>
        <taxon>Poales</taxon>
        <taxon>Poaceae</taxon>
        <taxon>PACMAD clade</taxon>
        <taxon>Arundinoideae</taxon>
        <taxon>Arundineae</taxon>
        <taxon>Arundo</taxon>
    </lineage>
</organism>
<proteinExistence type="predicted"/>